<keyword evidence="5 8" id="KW-0812">Transmembrane</keyword>
<dbReference type="InterPro" id="IPR001036">
    <property type="entry name" value="Acrflvin-R"/>
</dbReference>
<dbReference type="OrthoDB" id="9807350at2"/>
<dbReference type="Gene3D" id="3.30.70.1440">
    <property type="entry name" value="Multidrug efflux transporter AcrB pore domain"/>
    <property type="match status" value="1"/>
</dbReference>
<feature type="transmembrane region" description="Helical" evidence="8">
    <location>
        <begin position="848"/>
        <end position="867"/>
    </location>
</feature>
<feature type="transmembrane region" description="Helical" evidence="8">
    <location>
        <begin position="430"/>
        <end position="450"/>
    </location>
</feature>
<dbReference type="RefSeq" id="WP_014103712.1">
    <property type="nucleotide sequence ID" value="NC_016026.1"/>
</dbReference>
<evidence type="ECO:0000256" key="6">
    <source>
        <dbReference type="ARBA" id="ARBA00022989"/>
    </source>
</evidence>
<evidence type="ECO:0000256" key="8">
    <source>
        <dbReference type="SAM" id="Phobius"/>
    </source>
</evidence>
<dbReference type="NCBIfam" id="NF033617">
    <property type="entry name" value="RND_permease_2"/>
    <property type="match status" value="1"/>
</dbReference>
<sequence length="1026" mass="111192">MVFTDIFIKRPVLAVVVSILILLVGLRAAFDLPIRQYPEIEQAVITVTTSYPGASPELMQGFVTTPIAQAIATAEGVEYLVSSSSQGRSSVAAHLRLNSDSDKAMVDIQAKLNQVKYLIPQESNDPIILKSTGDVSAIMYMGFASDELPTSAITDYLIRVIQPMLATVEGVASADVIGGQTLAMRIWMDPQKMAARKITASDVAQAIQANNYQSAPGQMKGSYIITNIETNTDLVDVEEFRNMVVKTVDGSIVRMRDIGTIEMGSQNYDQAALMDSKRAVYIGVNATPTGNPLNIVKEVRAMLPELEKTMPPSMEVAVPFDVTIFINAAIHEVQKTLIEAMAIVMVVIFLFLGTFRSVIIPIVTIPLSLIGAAFLMLSLGFSINLLTLLAMVMAIGLVVDDAIVVVENVFRHIEDGKTPVQAAIQGAREIVGPIIAMTITLAAVYAPIGFMGGVTGSLFKEFAFTLAGAVIISGIVALTLSPMMCSVLLKHGMNETWFARKVDATFSKLERFYARRLHGTLEFRPVTLFFGFCILMSLGLLFGGARSELAPEEDQGIVLTATKAPQYANLDYSMAFGREVEKIFRAVPEVSSTFVLVGTDGPSNGFGGMLLKDWSERDRSASQIQQDIQQQVGAIDGELVFTFSLPALPGSTGGMPVQMVIRSTEGYETVYRVMEDLKKAAAESGMFMMTDSDLNFNTPVVEITIDRNKANQLGITMRDIGDTFALMLGENYVNRFNLDGRSYDVIPQVPRADRITPESLTQYYVRAGNGDMVPLSTVASVSMKSSPDKLVQFNQLNSATFSAIPMPGVAMGDIVSFLQAKADEILPKGFSYDWMSDSRQFVNEGSQLYITFGFAIIAIFLVLAAQFESFRDPLVIMMTVPLAMSGALLPLFLGVATMNIYTQIGLITLVGLISKHGILMVEFANKAQVEHDLDRRAAIEEAARVRLRPILMTTAAMVVGLIPLVLADGAGAASRFSIGVVIVAGMLIGTLFTLFVLPSVYTILAKDHRAASKSTRAQQLAAVDAE</sequence>
<organism evidence="9 10">
    <name type="scientific">Micavibrio aeruginosavorus (strain ARL-13)</name>
    <dbReference type="NCBI Taxonomy" id="856793"/>
    <lineage>
        <taxon>Bacteria</taxon>
        <taxon>Pseudomonadati</taxon>
        <taxon>Bdellovibrionota</taxon>
        <taxon>Bdellovibrionia</taxon>
        <taxon>Bdellovibrionales</taxon>
        <taxon>Pseudobdellovibrionaceae</taxon>
        <taxon>Micavibrio</taxon>
    </lineage>
</organism>
<dbReference type="Gene3D" id="3.30.2090.10">
    <property type="entry name" value="Multidrug efflux transporter AcrB TolC docking domain, DN and DC subdomains"/>
    <property type="match status" value="2"/>
</dbReference>
<dbReference type="AlphaFoldDB" id="G2KRY1"/>
<keyword evidence="4" id="KW-0997">Cell inner membrane</keyword>
<dbReference type="InterPro" id="IPR027463">
    <property type="entry name" value="AcrB_DN_DC_subdom"/>
</dbReference>
<dbReference type="Gene3D" id="3.30.70.1430">
    <property type="entry name" value="Multidrug efflux transporter AcrB pore domain"/>
    <property type="match status" value="2"/>
</dbReference>
<dbReference type="eggNOG" id="COG0841">
    <property type="taxonomic scope" value="Bacteria"/>
</dbReference>
<comment type="subcellular location">
    <subcellularLocation>
        <location evidence="1">Cell inner membrane</location>
        <topology evidence="1">Multi-pass membrane protein</topology>
    </subcellularLocation>
</comment>
<feature type="transmembrane region" description="Helical" evidence="8">
    <location>
        <begin position="526"/>
        <end position="545"/>
    </location>
</feature>
<dbReference type="PANTHER" id="PTHR32063:SF28">
    <property type="entry name" value="BLR2861 PROTEIN"/>
    <property type="match status" value="1"/>
</dbReference>
<evidence type="ECO:0000313" key="9">
    <source>
        <dbReference type="EMBL" id="AEP10489.1"/>
    </source>
</evidence>
<gene>
    <name evidence="9" type="ordered locus">MICA_2184</name>
</gene>
<dbReference type="Pfam" id="PF00873">
    <property type="entry name" value="ACR_tran"/>
    <property type="match status" value="1"/>
</dbReference>
<dbReference type="EMBL" id="CP002382">
    <property type="protein sequence ID" value="AEP10489.1"/>
    <property type="molecule type" value="Genomic_DNA"/>
</dbReference>
<keyword evidence="3" id="KW-1003">Cell membrane</keyword>
<feature type="transmembrane region" description="Helical" evidence="8">
    <location>
        <begin position="874"/>
        <end position="894"/>
    </location>
</feature>
<dbReference type="SUPFAM" id="SSF82866">
    <property type="entry name" value="Multidrug efflux transporter AcrB transmembrane domain"/>
    <property type="match status" value="2"/>
</dbReference>
<dbReference type="KEGG" id="mai:MICA_2184"/>
<evidence type="ECO:0000256" key="4">
    <source>
        <dbReference type="ARBA" id="ARBA00022519"/>
    </source>
</evidence>
<evidence type="ECO:0000256" key="7">
    <source>
        <dbReference type="ARBA" id="ARBA00023136"/>
    </source>
</evidence>
<feature type="transmembrane region" description="Helical" evidence="8">
    <location>
        <begin position="462"/>
        <end position="489"/>
    </location>
</feature>
<dbReference type="FunFam" id="1.20.1640.10:FF:000001">
    <property type="entry name" value="Efflux pump membrane transporter"/>
    <property type="match status" value="1"/>
</dbReference>
<name>G2KRY1_MICAA</name>
<dbReference type="PRINTS" id="PR00702">
    <property type="entry name" value="ACRIFLAVINRP"/>
</dbReference>
<reference evidence="9 10" key="1">
    <citation type="journal article" date="2011" name="BMC Genomics">
        <title>Genomic insights into an obligate epibiotic bacterial predator: Micavibrio aeruginosavorus ARL-13.</title>
        <authorList>
            <person name="Wang Z."/>
            <person name="Kadouri D."/>
            <person name="Wu M."/>
        </authorList>
    </citation>
    <scope>NUCLEOTIDE SEQUENCE [LARGE SCALE GENOMIC DNA]</scope>
    <source>
        <strain evidence="9 10">ARL-13</strain>
    </source>
</reference>
<evidence type="ECO:0000256" key="3">
    <source>
        <dbReference type="ARBA" id="ARBA00022475"/>
    </source>
</evidence>
<feature type="transmembrane region" description="Helical" evidence="8">
    <location>
        <begin position="900"/>
        <end position="924"/>
    </location>
</feature>
<protein>
    <submittedName>
        <fullName evidence="9">AcrB/AcrD/AcrF family protein</fullName>
    </submittedName>
</protein>
<evidence type="ECO:0000313" key="10">
    <source>
        <dbReference type="Proteomes" id="UP000009286"/>
    </source>
</evidence>
<dbReference type="STRING" id="856793.MICA_2184"/>
<evidence type="ECO:0000256" key="2">
    <source>
        <dbReference type="ARBA" id="ARBA00022448"/>
    </source>
</evidence>
<dbReference type="Gene3D" id="3.30.70.1320">
    <property type="entry name" value="Multidrug efflux transporter AcrB pore domain like"/>
    <property type="match status" value="1"/>
</dbReference>
<dbReference type="HOGENOM" id="CLU_002755_1_2_5"/>
<dbReference type="Gene3D" id="1.20.1640.10">
    <property type="entry name" value="Multidrug efflux transporter AcrB transmembrane domain"/>
    <property type="match status" value="2"/>
</dbReference>
<dbReference type="PANTHER" id="PTHR32063">
    <property type="match status" value="1"/>
</dbReference>
<feature type="transmembrane region" description="Helical" evidence="8">
    <location>
        <begin position="978"/>
        <end position="1004"/>
    </location>
</feature>
<keyword evidence="10" id="KW-1185">Reference proteome</keyword>
<evidence type="ECO:0000256" key="1">
    <source>
        <dbReference type="ARBA" id="ARBA00004429"/>
    </source>
</evidence>
<feature type="transmembrane region" description="Helical" evidence="8">
    <location>
        <begin position="945"/>
        <end position="966"/>
    </location>
</feature>
<feature type="transmembrane region" description="Helical" evidence="8">
    <location>
        <begin position="337"/>
        <end position="355"/>
    </location>
</feature>
<dbReference type="GO" id="GO:0042910">
    <property type="term" value="F:xenobiotic transmembrane transporter activity"/>
    <property type="evidence" value="ECO:0007669"/>
    <property type="project" value="TreeGrafter"/>
</dbReference>
<dbReference type="GO" id="GO:0005886">
    <property type="term" value="C:plasma membrane"/>
    <property type="evidence" value="ECO:0007669"/>
    <property type="project" value="UniProtKB-SubCell"/>
</dbReference>
<dbReference type="Proteomes" id="UP000009286">
    <property type="component" value="Chromosome"/>
</dbReference>
<proteinExistence type="predicted"/>
<keyword evidence="7 8" id="KW-0472">Membrane</keyword>
<accession>G2KRY1</accession>
<evidence type="ECO:0000256" key="5">
    <source>
        <dbReference type="ARBA" id="ARBA00022692"/>
    </source>
</evidence>
<dbReference type="SUPFAM" id="SSF82693">
    <property type="entry name" value="Multidrug efflux transporter AcrB pore domain, PN1, PN2, PC1 and PC2 subdomains"/>
    <property type="match status" value="4"/>
</dbReference>
<dbReference type="SUPFAM" id="SSF82714">
    <property type="entry name" value="Multidrug efflux transporter AcrB TolC docking domain, DN and DC subdomains"/>
    <property type="match status" value="2"/>
</dbReference>
<keyword evidence="6 8" id="KW-1133">Transmembrane helix</keyword>
<feature type="transmembrane region" description="Helical" evidence="8">
    <location>
        <begin position="362"/>
        <end position="383"/>
    </location>
</feature>
<feature type="transmembrane region" description="Helical" evidence="8">
    <location>
        <begin position="389"/>
        <end position="410"/>
    </location>
</feature>
<keyword evidence="2" id="KW-0813">Transport</keyword>